<dbReference type="Gene3D" id="3.40.50.1000">
    <property type="entry name" value="HAD superfamily/HAD-like"/>
    <property type="match status" value="1"/>
</dbReference>
<dbReference type="EC" id="3.1.3.18" evidence="4"/>
<evidence type="ECO:0000256" key="1">
    <source>
        <dbReference type="ARBA" id="ARBA00000830"/>
    </source>
</evidence>
<dbReference type="Gene3D" id="1.10.150.240">
    <property type="entry name" value="Putative phosphatase, domain 2"/>
    <property type="match status" value="1"/>
</dbReference>
<dbReference type="EMBL" id="RQHV01000042">
    <property type="protein sequence ID" value="TGN11117.1"/>
    <property type="molecule type" value="Genomic_DNA"/>
</dbReference>
<dbReference type="GO" id="GO:0006281">
    <property type="term" value="P:DNA repair"/>
    <property type="evidence" value="ECO:0007669"/>
    <property type="project" value="TreeGrafter"/>
</dbReference>
<protein>
    <recommendedName>
        <fullName evidence="4">phosphoglycolate phosphatase</fullName>
        <ecNumber evidence="4">3.1.3.18</ecNumber>
    </recommendedName>
</protein>
<dbReference type="SFLD" id="SFLDS00003">
    <property type="entry name" value="Haloacid_Dehalogenase"/>
    <property type="match status" value="1"/>
</dbReference>
<evidence type="ECO:0000256" key="3">
    <source>
        <dbReference type="ARBA" id="ARBA00006171"/>
    </source>
</evidence>
<dbReference type="PANTHER" id="PTHR43434">
    <property type="entry name" value="PHOSPHOGLYCOLATE PHOSPHATASE"/>
    <property type="match status" value="1"/>
</dbReference>
<evidence type="ECO:0000256" key="4">
    <source>
        <dbReference type="ARBA" id="ARBA00013078"/>
    </source>
</evidence>
<dbReference type="InterPro" id="IPR041492">
    <property type="entry name" value="HAD_2"/>
</dbReference>
<evidence type="ECO:0000313" key="6">
    <source>
        <dbReference type="Proteomes" id="UP000298264"/>
    </source>
</evidence>
<dbReference type="PANTHER" id="PTHR43434:SF1">
    <property type="entry name" value="PHOSPHOGLYCOLATE PHOSPHATASE"/>
    <property type="match status" value="1"/>
</dbReference>
<evidence type="ECO:0000313" key="5">
    <source>
        <dbReference type="EMBL" id="TGN11117.1"/>
    </source>
</evidence>
<dbReference type="InterPro" id="IPR006439">
    <property type="entry name" value="HAD-SF_hydro_IA"/>
</dbReference>
<dbReference type="InterPro" id="IPR023214">
    <property type="entry name" value="HAD_sf"/>
</dbReference>
<evidence type="ECO:0000256" key="2">
    <source>
        <dbReference type="ARBA" id="ARBA00004818"/>
    </source>
</evidence>
<sequence>MMDLKSIKAIVFDYDDTIAKTRQIRYKTLQTIANETFDFKLSNEQIDSAWGIPGNDFLLKIFGNHSKDLDFLWKTYNDYCDRDDNIPYPGAKEYIYQFQKQYQLGILSSSSHKRVFKELELMLFDLVLFVSVQTAEDTHVHKPDPKVFEPMLSKLEMFSIRREEILYVGDSISDYLSSTGYGLQFLGMAHGEREQIVFDREKIPYVESFAELDKVLKEGR</sequence>
<dbReference type="GO" id="GO:0005829">
    <property type="term" value="C:cytosol"/>
    <property type="evidence" value="ECO:0007669"/>
    <property type="project" value="TreeGrafter"/>
</dbReference>
<dbReference type="AlphaFoldDB" id="A0A4V3JX56"/>
<name>A0A4V3JX56_9LEPT</name>
<dbReference type="SUPFAM" id="SSF56784">
    <property type="entry name" value="HAD-like"/>
    <property type="match status" value="1"/>
</dbReference>
<proteinExistence type="inferred from homology"/>
<dbReference type="Proteomes" id="UP000298264">
    <property type="component" value="Unassembled WGS sequence"/>
</dbReference>
<dbReference type="GO" id="GO:0008967">
    <property type="term" value="F:phosphoglycolate phosphatase activity"/>
    <property type="evidence" value="ECO:0007669"/>
    <property type="project" value="UniProtKB-EC"/>
</dbReference>
<organism evidence="5 6">
    <name type="scientific">Leptospira ilyithenensis</name>
    <dbReference type="NCBI Taxonomy" id="2484901"/>
    <lineage>
        <taxon>Bacteria</taxon>
        <taxon>Pseudomonadati</taxon>
        <taxon>Spirochaetota</taxon>
        <taxon>Spirochaetia</taxon>
        <taxon>Leptospirales</taxon>
        <taxon>Leptospiraceae</taxon>
        <taxon>Leptospira</taxon>
    </lineage>
</organism>
<dbReference type="Pfam" id="PF13419">
    <property type="entry name" value="HAD_2"/>
    <property type="match status" value="1"/>
</dbReference>
<comment type="pathway">
    <text evidence="2">Organic acid metabolism; glycolate biosynthesis; glycolate from 2-phosphoglycolate: step 1/1.</text>
</comment>
<dbReference type="InterPro" id="IPR023198">
    <property type="entry name" value="PGP-like_dom2"/>
</dbReference>
<dbReference type="SFLD" id="SFLDG01129">
    <property type="entry name" value="C1.5:_HAD__Beta-PGM__Phosphata"/>
    <property type="match status" value="1"/>
</dbReference>
<keyword evidence="6" id="KW-1185">Reference proteome</keyword>
<dbReference type="InterPro" id="IPR036412">
    <property type="entry name" value="HAD-like_sf"/>
</dbReference>
<reference evidence="5" key="1">
    <citation type="journal article" date="2019" name="PLoS Negl. Trop. Dis.">
        <title>Revisiting the worldwide diversity of Leptospira species in the environment.</title>
        <authorList>
            <person name="Vincent A.T."/>
            <person name="Schiettekatte O."/>
            <person name="Bourhy P."/>
            <person name="Veyrier F.J."/>
            <person name="Picardeau M."/>
        </authorList>
    </citation>
    <scope>NUCLEOTIDE SEQUENCE [LARGE SCALE GENOMIC DNA]</scope>
    <source>
        <strain evidence="5">201400974</strain>
    </source>
</reference>
<dbReference type="RefSeq" id="WP_135763871.1">
    <property type="nucleotide sequence ID" value="NZ_RQHV01000042.1"/>
</dbReference>
<comment type="similarity">
    <text evidence="3">Belongs to the HAD-like hydrolase superfamily. CbbY/CbbZ/Gph/YieH family.</text>
</comment>
<dbReference type="InterPro" id="IPR050155">
    <property type="entry name" value="HAD-like_hydrolase_sf"/>
</dbReference>
<comment type="catalytic activity">
    <reaction evidence="1">
        <text>2-phosphoglycolate + H2O = glycolate + phosphate</text>
        <dbReference type="Rhea" id="RHEA:14369"/>
        <dbReference type="ChEBI" id="CHEBI:15377"/>
        <dbReference type="ChEBI" id="CHEBI:29805"/>
        <dbReference type="ChEBI" id="CHEBI:43474"/>
        <dbReference type="ChEBI" id="CHEBI:58033"/>
        <dbReference type="EC" id="3.1.3.18"/>
    </reaction>
</comment>
<dbReference type="OrthoDB" id="9807630at2"/>
<comment type="caution">
    <text evidence="5">The sequence shown here is derived from an EMBL/GenBank/DDBJ whole genome shotgun (WGS) entry which is preliminary data.</text>
</comment>
<dbReference type="NCBIfam" id="TIGR01549">
    <property type="entry name" value="HAD-SF-IA-v1"/>
    <property type="match status" value="1"/>
</dbReference>
<gene>
    <name evidence="5" type="ORF">EHS11_08140</name>
</gene>
<accession>A0A4V3JX56</accession>